<proteinExistence type="predicted"/>
<keyword evidence="2" id="KW-1185">Reference proteome</keyword>
<dbReference type="RefSeq" id="WP_080887710.1">
    <property type="nucleotide sequence ID" value="NZ_LT828648.1"/>
</dbReference>
<reference evidence="1 2" key="1">
    <citation type="submission" date="2017-03" db="EMBL/GenBank/DDBJ databases">
        <authorList>
            <person name="Afonso C.L."/>
            <person name="Miller P.J."/>
            <person name="Scott M.A."/>
            <person name="Spackman E."/>
            <person name="Goraichik I."/>
            <person name="Dimitrov K.M."/>
            <person name="Suarez D.L."/>
            <person name="Swayne D.E."/>
        </authorList>
    </citation>
    <scope>NUCLEOTIDE SEQUENCE [LARGE SCALE GENOMIC DNA]</scope>
    <source>
        <strain evidence="1">Genome sequencing of Nitrospira japonica strain NJ11</strain>
    </source>
</reference>
<dbReference type="KEGG" id="nja:NSJP_3333"/>
<sequence length="89" mass="8632">MEAIITGVVGVVAGAVIAQAAPKIVEGPASLLRGLAREVIKGGLVIQDSAASLFSGSGNVLSDLVAEARAELKSGSAAATAPAKVGAHK</sequence>
<dbReference type="AlphaFoldDB" id="A0A1W1I928"/>
<dbReference type="STRING" id="1325564.NSJP_3333"/>
<protein>
    <recommendedName>
        <fullName evidence="3">DUF5132 domain-containing protein</fullName>
    </recommendedName>
</protein>
<evidence type="ECO:0008006" key="3">
    <source>
        <dbReference type="Google" id="ProtNLM"/>
    </source>
</evidence>
<evidence type="ECO:0000313" key="2">
    <source>
        <dbReference type="Proteomes" id="UP000192042"/>
    </source>
</evidence>
<gene>
    <name evidence="1" type="ORF">NSJP_3333</name>
</gene>
<dbReference type="EMBL" id="LT828648">
    <property type="protein sequence ID" value="SLM49500.1"/>
    <property type="molecule type" value="Genomic_DNA"/>
</dbReference>
<organism evidence="1 2">
    <name type="scientific">Nitrospira japonica</name>
    <dbReference type="NCBI Taxonomy" id="1325564"/>
    <lineage>
        <taxon>Bacteria</taxon>
        <taxon>Pseudomonadati</taxon>
        <taxon>Nitrospirota</taxon>
        <taxon>Nitrospiria</taxon>
        <taxon>Nitrospirales</taxon>
        <taxon>Nitrospiraceae</taxon>
        <taxon>Nitrospira</taxon>
    </lineage>
</organism>
<evidence type="ECO:0000313" key="1">
    <source>
        <dbReference type="EMBL" id="SLM49500.1"/>
    </source>
</evidence>
<name>A0A1W1I928_9BACT</name>
<accession>A0A1W1I928</accession>
<dbReference type="Proteomes" id="UP000192042">
    <property type="component" value="Chromosome I"/>
</dbReference>